<dbReference type="PATRIC" id="fig|1097667.3.peg.3599"/>
<dbReference type="AlphaFoldDB" id="H0E9V8"/>
<accession>H0E9V8</accession>
<dbReference type="Proteomes" id="UP000005143">
    <property type="component" value="Unassembled WGS sequence"/>
</dbReference>
<name>H0E9V8_9ACTN</name>
<comment type="caution">
    <text evidence="2">The sequence shown here is derived from an EMBL/GenBank/DDBJ whole genome shotgun (WGS) entry which is preliminary data.</text>
</comment>
<dbReference type="SUPFAM" id="SSF48452">
    <property type="entry name" value="TPR-like"/>
    <property type="match status" value="1"/>
</dbReference>
<dbReference type="EMBL" id="AGUD01000271">
    <property type="protein sequence ID" value="EHN09533.1"/>
    <property type="molecule type" value="Genomic_DNA"/>
</dbReference>
<keyword evidence="3" id="KW-1185">Reference proteome</keyword>
<gene>
    <name evidence="2" type="ORF">PAI11_36310</name>
</gene>
<reference evidence="2 3" key="1">
    <citation type="journal article" date="2013" name="Biodegradation">
        <title>Quantitative proteomic analysis of ibuprofen-degrading Patulibacter sp. strain I11.</title>
        <authorList>
            <person name="Almeida B."/>
            <person name="Kjeldal H."/>
            <person name="Lolas I."/>
            <person name="Knudsen A.D."/>
            <person name="Carvalho G."/>
            <person name="Nielsen K.L."/>
            <person name="Barreto Crespo M.T."/>
            <person name="Stensballe A."/>
            <person name="Nielsen J.L."/>
        </authorList>
    </citation>
    <scope>NUCLEOTIDE SEQUENCE [LARGE SCALE GENOMIC DNA]</scope>
    <source>
        <strain evidence="2 3">I11</strain>
    </source>
</reference>
<dbReference type="Gene3D" id="1.25.40.10">
    <property type="entry name" value="Tetratricopeptide repeat domain"/>
    <property type="match status" value="1"/>
</dbReference>
<dbReference type="InterPro" id="IPR041656">
    <property type="entry name" value="TPR_5"/>
</dbReference>
<evidence type="ECO:0000313" key="2">
    <source>
        <dbReference type="EMBL" id="EHN09533.1"/>
    </source>
</evidence>
<evidence type="ECO:0000313" key="3">
    <source>
        <dbReference type="Proteomes" id="UP000005143"/>
    </source>
</evidence>
<dbReference type="Pfam" id="PF12688">
    <property type="entry name" value="TPR_5"/>
    <property type="match status" value="1"/>
</dbReference>
<sequence length="164" mass="17079">MSDASDWERRIAAVWASTGDRSEAEVVADVLALVGERPATDPAAIYEHASALDFAGREAEAEALYRRAIAAGLDDERHPRATIQLASTLRNLGRAGESVALLEATIAAAPADGLSAARSAFLALALADAGRGDAALTVALRALARELPEYGGAVARYAEQRPSP</sequence>
<proteinExistence type="predicted"/>
<organism evidence="2 3">
    <name type="scientific">Patulibacter medicamentivorans</name>
    <dbReference type="NCBI Taxonomy" id="1097667"/>
    <lineage>
        <taxon>Bacteria</taxon>
        <taxon>Bacillati</taxon>
        <taxon>Actinomycetota</taxon>
        <taxon>Thermoleophilia</taxon>
        <taxon>Solirubrobacterales</taxon>
        <taxon>Patulibacteraceae</taxon>
        <taxon>Patulibacter</taxon>
    </lineage>
</organism>
<dbReference type="RefSeq" id="WP_007577900.1">
    <property type="nucleotide sequence ID" value="NZ_AGUD01000271.1"/>
</dbReference>
<dbReference type="InterPro" id="IPR011990">
    <property type="entry name" value="TPR-like_helical_dom_sf"/>
</dbReference>
<protein>
    <recommendedName>
        <fullName evidence="1">Tetratrico peptide repeat group 5 domain-containing protein</fullName>
    </recommendedName>
</protein>
<feature type="domain" description="Tetratrico peptide repeat group 5" evidence="1">
    <location>
        <begin position="43"/>
        <end position="159"/>
    </location>
</feature>
<evidence type="ECO:0000259" key="1">
    <source>
        <dbReference type="Pfam" id="PF12688"/>
    </source>
</evidence>